<dbReference type="RefSeq" id="WP_013126794.1">
    <property type="nucleotide sequence ID" value="NC_014158.1"/>
</dbReference>
<keyword evidence="8" id="KW-1185">Reference proteome</keyword>
<dbReference type="HOGENOM" id="CLU_006855_3_3_11"/>
<evidence type="ECO:0000313" key="8">
    <source>
        <dbReference type="Proteomes" id="UP000001213"/>
    </source>
</evidence>
<evidence type="ECO:0000256" key="3">
    <source>
        <dbReference type="ARBA" id="ARBA00022692"/>
    </source>
</evidence>
<dbReference type="CDD" id="cd10334">
    <property type="entry name" value="SLC6sbd_u1"/>
    <property type="match status" value="1"/>
</dbReference>
<feature type="transmembrane region" description="Helical" evidence="6">
    <location>
        <begin position="184"/>
        <end position="206"/>
    </location>
</feature>
<reference evidence="7 8" key="2">
    <citation type="journal article" date="2011" name="Stand. Genomic Sci.">
        <title>Complete genome sequence of Tsukamurella paurometabola type strain (no. 33).</title>
        <authorList>
            <person name="Munk A.C."/>
            <person name="Lapidus A."/>
            <person name="Lucas S."/>
            <person name="Nolan M."/>
            <person name="Tice H."/>
            <person name="Cheng J.F."/>
            <person name="Del Rio T.G."/>
            <person name="Goodwin L."/>
            <person name="Pitluck S."/>
            <person name="Liolios K."/>
            <person name="Huntemann M."/>
            <person name="Ivanova N."/>
            <person name="Mavromatis K."/>
            <person name="Mikhailova N."/>
            <person name="Pati A."/>
            <person name="Chen A."/>
            <person name="Palaniappan K."/>
            <person name="Tapia R."/>
            <person name="Han C."/>
            <person name="Land M."/>
            <person name="Hauser L."/>
            <person name="Chang Y.J."/>
            <person name="Jeffries C.D."/>
            <person name="Brettin T."/>
            <person name="Yasawong M."/>
            <person name="Brambilla E.M."/>
            <person name="Rohde M."/>
            <person name="Sikorski J."/>
            <person name="Goker M."/>
            <person name="Detter J.C."/>
            <person name="Woyke T."/>
            <person name="Bristow J."/>
            <person name="Eisen J.A."/>
            <person name="Markowitz V."/>
            <person name="Hugenholtz P."/>
            <person name="Kyrpides N.C."/>
            <person name="Klenk H.P."/>
        </authorList>
    </citation>
    <scope>NUCLEOTIDE SEQUENCE [LARGE SCALE GENOMIC DNA]</scope>
    <source>
        <strain evidence="8">ATCC 8368 / DSM 20162 / CCUG 35730 / CIP 100753 / JCM 10117 / KCTC 9821 / NBRC 16120 / NCIMB 702349 / NCTC 13040</strain>
    </source>
</reference>
<organism evidence="7 8">
    <name type="scientific">Tsukamurella paurometabola (strain ATCC 8368 / DSM 20162 / CCUG 35730 / CIP 100753 / JCM 10117 / KCTC 9821 / NBRC 16120 / NCIMB 702349 / NCTC 13040)</name>
    <name type="common">Corynebacterium paurometabolum</name>
    <dbReference type="NCBI Taxonomy" id="521096"/>
    <lineage>
        <taxon>Bacteria</taxon>
        <taxon>Bacillati</taxon>
        <taxon>Actinomycetota</taxon>
        <taxon>Actinomycetes</taxon>
        <taxon>Mycobacteriales</taxon>
        <taxon>Tsukamurellaceae</taxon>
        <taxon>Tsukamurella</taxon>
    </lineage>
</organism>
<accession>D5UPL6</accession>
<dbReference type="InterPro" id="IPR037272">
    <property type="entry name" value="SNS_sf"/>
</dbReference>
<dbReference type="Pfam" id="PF00209">
    <property type="entry name" value="SNF"/>
    <property type="match status" value="2"/>
</dbReference>
<dbReference type="NCBIfam" id="NF037979">
    <property type="entry name" value="Na_transp"/>
    <property type="match status" value="1"/>
</dbReference>
<dbReference type="PANTHER" id="PTHR42948:SF1">
    <property type="entry name" value="TRANSPORTER"/>
    <property type="match status" value="1"/>
</dbReference>
<dbReference type="PROSITE" id="PS50267">
    <property type="entry name" value="NA_NEUROTRAN_SYMP_3"/>
    <property type="match status" value="1"/>
</dbReference>
<gene>
    <name evidence="7" type="ordered locus">Tpau_2162</name>
</gene>
<dbReference type="GO" id="GO:0016020">
    <property type="term" value="C:membrane"/>
    <property type="evidence" value="ECO:0007669"/>
    <property type="project" value="UniProtKB-SubCell"/>
</dbReference>
<feature type="transmembrane region" description="Helical" evidence="6">
    <location>
        <begin position="434"/>
        <end position="451"/>
    </location>
</feature>
<dbReference type="SUPFAM" id="SSF161070">
    <property type="entry name" value="SNF-like"/>
    <property type="match status" value="1"/>
</dbReference>
<evidence type="ECO:0000256" key="4">
    <source>
        <dbReference type="ARBA" id="ARBA00022989"/>
    </source>
</evidence>
<comment type="subcellular location">
    <subcellularLocation>
        <location evidence="1">Membrane</location>
        <topology evidence="1">Multi-pass membrane protein</topology>
    </subcellularLocation>
</comment>
<feature type="transmembrane region" description="Helical" evidence="6">
    <location>
        <begin position="263"/>
        <end position="289"/>
    </location>
</feature>
<dbReference type="PRINTS" id="PR00176">
    <property type="entry name" value="NANEUSMPORT"/>
</dbReference>
<feature type="transmembrane region" description="Helical" evidence="6">
    <location>
        <begin position="360"/>
        <end position="380"/>
    </location>
</feature>
<dbReference type="eggNOG" id="COG0733">
    <property type="taxonomic scope" value="Bacteria"/>
</dbReference>
<evidence type="ECO:0000256" key="1">
    <source>
        <dbReference type="ARBA" id="ARBA00004141"/>
    </source>
</evidence>
<feature type="transmembrane region" description="Helical" evidence="6">
    <location>
        <begin position="471"/>
        <end position="493"/>
    </location>
</feature>
<feature type="transmembrane region" description="Helical" evidence="6">
    <location>
        <begin position="17"/>
        <end position="36"/>
    </location>
</feature>
<dbReference type="InterPro" id="IPR000175">
    <property type="entry name" value="Na/ntran_symport"/>
</dbReference>
<keyword evidence="5 6" id="KW-0472">Membrane</keyword>
<sequence>MTAEVEDRPREQWGTRAGFLLAAIGSAVGLGNIWRFPKEAYDNGGGAFMVPYLIALLSAGIPLLIFEYAVGHRHRASAPRSMRRLGRPAAFIGWWQVGICFFIATYYAVILAWSVRYIGFSTSKAWGDDPAAFFQNDFLHTADAPALLGAFVPGVLVPLIGVWIATLLVLALGVKRGIEKANKIFIPLLVVLFSILVVRALFLPGAGDGLNALFTPDWSAITDGSVWQAAYGQIFFSLSVGFGIMVTYSSYLKRKADLTGSALVAGFANSAFEILAGIGVFATLGFMALQAQVPVGEVVQGGTGLAFIAFPQVISELSGGSALFGVLFFGSLLIAGITSLMSIVEVIVSAIEDRTGLGRVPAVLAVGGLTAMVSIAFYPTENGLYILDTVDHFINSYGIVLAALVAILVAAVVLRKLPVLQRHVDAISSVRVGTLWQVLLGVVAPIMLVWMSVDSLIKEFSENYGGYSTSFLLAAGWGVAGLALFFGIGMSLVPDRNADGFTPGDPGDHGAREEVNA</sequence>
<evidence type="ECO:0000313" key="7">
    <source>
        <dbReference type="EMBL" id="ADG78772.1"/>
    </source>
</evidence>
<keyword evidence="3 6" id="KW-0812">Transmembrane</keyword>
<evidence type="ECO:0000256" key="6">
    <source>
        <dbReference type="SAM" id="Phobius"/>
    </source>
</evidence>
<dbReference type="EMBL" id="CP001966">
    <property type="protein sequence ID" value="ADG78772.1"/>
    <property type="molecule type" value="Genomic_DNA"/>
</dbReference>
<feature type="transmembrane region" description="Helical" evidence="6">
    <location>
        <begin position="322"/>
        <end position="348"/>
    </location>
</feature>
<feature type="transmembrane region" description="Helical" evidence="6">
    <location>
        <begin position="48"/>
        <end position="70"/>
    </location>
</feature>
<dbReference type="KEGG" id="tpr:Tpau_2162"/>
<keyword evidence="4 6" id="KW-1133">Transmembrane helix</keyword>
<dbReference type="Proteomes" id="UP000001213">
    <property type="component" value="Chromosome"/>
</dbReference>
<feature type="transmembrane region" description="Helical" evidence="6">
    <location>
        <begin position="91"/>
        <end position="113"/>
    </location>
</feature>
<protein>
    <submittedName>
        <fullName evidence="7">Sodium:neurotransmitter symporter</fullName>
    </submittedName>
</protein>
<feature type="transmembrane region" description="Helical" evidence="6">
    <location>
        <begin position="392"/>
        <end position="414"/>
    </location>
</feature>
<proteinExistence type="predicted"/>
<name>D5UPL6_TSUPD</name>
<evidence type="ECO:0000256" key="5">
    <source>
        <dbReference type="ARBA" id="ARBA00023136"/>
    </source>
</evidence>
<feature type="transmembrane region" description="Helical" evidence="6">
    <location>
        <begin position="146"/>
        <end position="172"/>
    </location>
</feature>
<keyword evidence="2" id="KW-0813">Transport</keyword>
<evidence type="ECO:0000256" key="2">
    <source>
        <dbReference type="ARBA" id="ARBA00022448"/>
    </source>
</evidence>
<reference evidence="8" key="1">
    <citation type="submission" date="2010-03" db="EMBL/GenBank/DDBJ databases">
        <title>The complete chromosome of Tsukamurella paurometabola DSM 20162.</title>
        <authorList>
            <consortium name="US DOE Joint Genome Institute (JGI-PGF)"/>
            <person name="Lucas S."/>
            <person name="Copeland A."/>
            <person name="Lapidus A."/>
            <person name="Glavina del Rio T."/>
            <person name="Dalin E."/>
            <person name="Tice H."/>
            <person name="Bruce D."/>
            <person name="Goodwin L."/>
            <person name="Pitluck S."/>
            <person name="Kyrpides N."/>
            <person name="Mavromatis K."/>
            <person name="Ivanova N."/>
            <person name="Mikhailova N."/>
            <person name="Munk A.C."/>
            <person name="Brettin T."/>
            <person name="Detter J.C."/>
            <person name="Tapia R."/>
            <person name="Han C."/>
            <person name="Larimer F."/>
            <person name="Land M."/>
            <person name="Hauser L."/>
            <person name="Markowitz V."/>
            <person name="Cheng J.-F."/>
            <person name="Hugenholtz P."/>
            <person name="Woyke T."/>
            <person name="Wu D."/>
            <person name="Jando M."/>
            <person name="Brambilla E."/>
            <person name="Klenk H.-P."/>
            <person name="Eisen J.A."/>
        </authorList>
    </citation>
    <scope>NUCLEOTIDE SEQUENCE [LARGE SCALE GENOMIC DNA]</scope>
    <source>
        <strain evidence="8">ATCC 8368 / DSM 20162 / CCUG 35730 / CIP 100753 / JCM 10117 / KCTC 9821 / NBRC 16120 / NCIMB 702349 / NCTC 13040</strain>
    </source>
</reference>
<dbReference type="PANTHER" id="PTHR42948">
    <property type="entry name" value="TRANSPORTER"/>
    <property type="match status" value="1"/>
</dbReference>
<feature type="transmembrane region" description="Helical" evidence="6">
    <location>
        <begin position="226"/>
        <end position="251"/>
    </location>
</feature>
<dbReference type="AlphaFoldDB" id="D5UPL6"/>